<dbReference type="EMBL" id="CAUYUJ010000314">
    <property type="protein sequence ID" value="CAK0789840.1"/>
    <property type="molecule type" value="Genomic_DNA"/>
</dbReference>
<comment type="caution">
    <text evidence="2">The sequence shown here is derived from an EMBL/GenBank/DDBJ whole genome shotgun (WGS) entry which is preliminary data.</text>
</comment>
<reference evidence="2" key="1">
    <citation type="submission" date="2023-10" db="EMBL/GenBank/DDBJ databases">
        <authorList>
            <person name="Chen Y."/>
            <person name="Shah S."/>
            <person name="Dougan E. K."/>
            <person name="Thang M."/>
            <person name="Chan C."/>
        </authorList>
    </citation>
    <scope>NUCLEOTIDE SEQUENCE [LARGE SCALE GENOMIC DNA]</scope>
</reference>
<keyword evidence="3" id="KW-1185">Reference proteome</keyword>
<proteinExistence type="predicted"/>
<evidence type="ECO:0000313" key="3">
    <source>
        <dbReference type="Proteomes" id="UP001189429"/>
    </source>
</evidence>
<evidence type="ECO:0000256" key="1">
    <source>
        <dbReference type="SAM" id="MobiDB-lite"/>
    </source>
</evidence>
<organism evidence="2 3">
    <name type="scientific">Prorocentrum cordatum</name>
    <dbReference type="NCBI Taxonomy" id="2364126"/>
    <lineage>
        <taxon>Eukaryota</taxon>
        <taxon>Sar</taxon>
        <taxon>Alveolata</taxon>
        <taxon>Dinophyceae</taxon>
        <taxon>Prorocentrales</taxon>
        <taxon>Prorocentraceae</taxon>
        <taxon>Prorocentrum</taxon>
    </lineage>
</organism>
<feature type="region of interest" description="Disordered" evidence="1">
    <location>
        <begin position="539"/>
        <end position="561"/>
    </location>
</feature>
<accession>A0ABN9PAZ7</accession>
<sequence length="655" mass="72574">MAAVVGAPNSLAEELEVQAETGEPRYTFAMACSIVKGLKIKQLPKCAFSGKQENGVTGMMDLPLTSLDQSSGKMTHVVDVVQSYTDAFDPDEVAGFMAQQMYMNLPGKMKPAAVVVCPFKLQIVMIKEAAAENSYTIIKRYKFDDRQEYDVYGAVCQGVLMKTNWGNQVRVGALAFNFMLDKLGGLQYRWWSFDQNLADRVVSQSEIGVAIDYIRAHAPYNNADLKQTRWMLQELADPGSKIKCLDKKDIRECLAQLRSKSVTASKYTYLPIAWGDVEPWAQKILEPLIPSLKRKSITFLGLGGMGKTPLMHVPKDQGARDTDVVPMFKTATDLDFYRDEPGERWCGCCLDDGDMSDLSVKVFKSFLDVSCRESLTRERWGASKFVQCQPRMMADNKFDASLDPTVTLDGRQVRAGAVLGGAADRITNEADLEAIFKRANVIVNTEHYVHVRPRGLHASSTIVTYKNEGSYITQKAKGVLEAYTERGILRDSAELDALVSEEQHLFGSIFADPEVHRVQVKREQEEDFFTMNSELADQTKRNPIDVDSTDEPPSKRSRVGDGASSCAAILIENDVFLERSAALAASKECIAVPDVDSKEHAISVDDCEETPISMYDLCEAFMRDANAARAGADEDEQAFAGEEEEDAFGFGGSMD</sequence>
<gene>
    <name evidence="2" type="ORF">PCOR1329_LOCUS1297</name>
</gene>
<evidence type="ECO:0000313" key="2">
    <source>
        <dbReference type="EMBL" id="CAK0789840.1"/>
    </source>
</evidence>
<protein>
    <submittedName>
        <fullName evidence="2">Uncharacterized protein</fullName>
    </submittedName>
</protein>
<name>A0ABN9PAZ7_9DINO</name>
<dbReference type="Proteomes" id="UP001189429">
    <property type="component" value="Unassembled WGS sequence"/>
</dbReference>